<gene>
    <name evidence="1" type="ORF">mv_L183</name>
</gene>
<organism evidence="1">
    <name type="scientific">Moumouvirus sp. 'Monve'</name>
    <dbReference type="NCBI Taxonomy" id="1128131"/>
    <lineage>
        <taxon>Viruses</taxon>
        <taxon>Varidnaviria</taxon>
        <taxon>Bamfordvirae</taxon>
        <taxon>Nucleocytoviricota</taxon>
        <taxon>Megaviricetes</taxon>
        <taxon>Imitervirales</taxon>
        <taxon>Mimiviridae</taxon>
        <taxon>Megamimivirinae</taxon>
        <taxon>Moumouvirus</taxon>
    </lineage>
</organism>
<accession>H2EDB5</accession>
<proteinExistence type="predicted"/>
<dbReference type="EMBL" id="JN885995">
    <property type="protein sequence ID" value="AEX62388.1"/>
    <property type="molecule type" value="Genomic_DNA"/>
</dbReference>
<evidence type="ECO:0000313" key="1">
    <source>
        <dbReference type="EMBL" id="AEX62388.1"/>
    </source>
</evidence>
<protein>
    <submittedName>
        <fullName evidence="1">Uncharacterized protein</fullName>
    </submittedName>
</protein>
<sequence>MGNISSSDKNLSDIENKKLKEVIDKAIIPLDRYECYYQIAVCFRSKRIRNTILDVIRYIFKTCNCNEYSLTTEIINVDTEPILYVYTAFYRKSKCVKRVKMSFRVCRDLQDIVFKFNTY</sequence>
<name>H2EDB5_9VIRU</name>
<reference evidence="1" key="1">
    <citation type="submission" date="2011-10" db="EMBL/GenBank/DDBJ databases">
        <title>Provirophages and transpovirons: unique mobilome of giant viruses.</title>
        <authorList>
            <person name="Desnues C."/>
            <person name="LaScola B."/>
            <person name="Yutin N."/>
            <person name="Fournous G."/>
            <person name="Koonin E."/>
            <person name="Raoult D."/>
        </authorList>
    </citation>
    <scope>NUCLEOTIDE SEQUENCE</scope>
    <source>
        <strain evidence="1">Mv13-mv</strain>
    </source>
</reference>